<reference evidence="1" key="2">
    <citation type="journal article" date="2015" name="Data Brief">
        <title>Shoot transcriptome of the giant reed, Arundo donax.</title>
        <authorList>
            <person name="Barrero R.A."/>
            <person name="Guerrero F.D."/>
            <person name="Moolhuijzen P."/>
            <person name="Goolsby J.A."/>
            <person name="Tidwell J."/>
            <person name="Bellgard S.E."/>
            <person name="Bellgard M.I."/>
        </authorList>
    </citation>
    <scope>NUCLEOTIDE SEQUENCE</scope>
    <source>
        <tissue evidence="1">Shoot tissue taken approximately 20 cm above the soil surface</tissue>
    </source>
</reference>
<reference evidence="1" key="1">
    <citation type="submission" date="2014-09" db="EMBL/GenBank/DDBJ databases">
        <authorList>
            <person name="Magalhaes I.L.F."/>
            <person name="Oliveira U."/>
            <person name="Santos F.R."/>
            <person name="Vidigal T.H.D.A."/>
            <person name="Brescovit A.D."/>
            <person name="Santos A.J."/>
        </authorList>
    </citation>
    <scope>NUCLEOTIDE SEQUENCE</scope>
    <source>
        <tissue evidence="1">Shoot tissue taken approximately 20 cm above the soil surface</tissue>
    </source>
</reference>
<organism evidence="1">
    <name type="scientific">Arundo donax</name>
    <name type="common">Giant reed</name>
    <name type="synonym">Donax arundinaceus</name>
    <dbReference type="NCBI Taxonomy" id="35708"/>
    <lineage>
        <taxon>Eukaryota</taxon>
        <taxon>Viridiplantae</taxon>
        <taxon>Streptophyta</taxon>
        <taxon>Embryophyta</taxon>
        <taxon>Tracheophyta</taxon>
        <taxon>Spermatophyta</taxon>
        <taxon>Magnoliopsida</taxon>
        <taxon>Liliopsida</taxon>
        <taxon>Poales</taxon>
        <taxon>Poaceae</taxon>
        <taxon>PACMAD clade</taxon>
        <taxon>Arundinoideae</taxon>
        <taxon>Arundineae</taxon>
        <taxon>Arundo</taxon>
    </lineage>
</organism>
<name>A0A0A9DDX1_ARUDO</name>
<protein>
    <submittedName>
        <fullName evidence="1">Uncharacterized protein</fullName>
    </submittedName>
</protein>
<sequence length="102" mass="11173">MPYSCCIELKCIQPSFAMPETLQAVKTETKVLSFGSIPLHFISLNISSAAFPCPWIAYPIIIVFQEITSLPGILSKISLEAPTSPHLAYICITAFIMRALSP</sequence>
<dbReference type="EMBL" id="GBRH01213012">
    <property type="protein sequence ID" value="JAD84883.1"/>
    <property type="molecule type" value="Transcribed_RNA"/>
</dbReference>
<accession>A0A0A9DDX1</accession>
<dbReference type="AlphaFoldDB" id="A0A0A9DDX1"/>
<evidence type="ECO:0000313" key="1">
    <source>
        <dbReference type="EMBL" id="JAD84883.1"/>
    </source>
</evidence>
<proteinExistence type="predicted"/>